<keyword evidence="3" id="KW-0547">Nucleotide-binding</keyword>
<dbReference type="InterPro" id="IPR005249">
    <property type="entry name" value="YqeK"/>
</dbReference>
<evidence type="ECO:0000259" key="7">
    <source>
        <dbReference type="SMART" id="SM00471"/>
    </source>
</evidence>
<feature type="domain" description="HD/PDEase" evidence="7">
    <location>
        <begin position="23"/>
        <end position="150"/>
    </location>
</feature>
<proteinExistence type="predicted"/>
<dbReference type="Proteomes" id="UP000235682">
    <property type="component" value="Unassembled WGS sequence"/>
</dbReference>
<sequence length="193" mass="22011">MNYAKTLINVSRQQLLSDLKTKVSPKRFEHILGVEETALKLAEKYQIDSQKASIAALLHDYAKEMDRDVMLQLALKFWNHPLFETADTTILHGFAAATIAKEQFGIEDEDVLEAVAYHTAGAKQMNPVAKVLYVADYIEPSRSFPGVDKARSIAFEDLDEAVLYKMKQTLTYLISKEYTIFPDTIEVYNEWIK</sequence>
<keyword evidence="9" id="KW-1185">Reference proteome</keyword>
<dbReference type="OrthoDB" id="9782134at2"/>
<name>A0A2N6SQ84_9LACT</name>
<dbReference type="SMART" id="SM00471">
    <property type="entry name" value="HDc"/>
    <property type="match status" value="1"/>
</dbReference>
<keyword evidence="2" id="KW-0479">Metal-binding</keyword>
<dbReference type="InterPro" id="IPR051094">
    <property type="entry name" value="Diverse_Catalytic_Enzymes"/>
</dbReference>
<dbReference type="Gene3D" id="1.10.3210.10">
    <property type="entry name" value="Hypothetical protein af1432"/>
    <property type="match status" value="1"/>
</dbReference>
<organism evidence="8 9">
    <name type="scientific">Dolosicoccus paucivorans</name>
    <dbReference type="NCBI Taxonomy" id="84521"/>
    <lineage>
        <taxon>Bacteria</taxon>
        <taxon>Bacillati</taxon>
        <taxon>Bacillota</taxon>
        <taxon>Bacilli</taxon>
        <taxon>Lactobacillales</taxon>
        <taxon>Aerococcaceae</taxon>
        <taxon>Dolosicoccus</taxon>
    </lineage>
</organism>
<dbReference type="GO" id="GO:0000166">
    <property type="term" value="F:nucleotide binding"/>
    <property type="evidence" value="ECO:0007669"/>
    <property type="project" value="UniProtKB-KW"/>
</dbReference>
<evidence type="ECO:0000256" key="5">
    <source>
        <dbReference type="ARBA" id="ARBA00023004"/>
    </source>
</evidence>
<dbReference type="GO" id="GO:0008803">
    <property type="term" value="F:bis(5'-nucleosyl)-tetraphosphatase (symmetrical) activity"/>
    <property type="evidence" value="ECO:0007669"/>
    <property type="project" value="UniProtKB-EC"/>
</dbReference>
<evidence type="ECO:0000313" key="9">
    <source>
        <dbReference type="Proteomes" id="UP000235682"/>
    </source>
</evidence>
<keyword evidence="5" id="KW-0408">Iron</keyword>
<dbReference type="InterPro" id="IPR006675">
    <property type="entry name" value="HDIG_dom"/>
</dbReference>
<dbReference type="SUPFAM" id="SSF109604">
    <property type="entry name" value="HD-domain/PDEase-like"/>
    <property type="match status" value="1"/>
</dbReference>
<dbReference type="EMBL" id="PNHE01000001">
    <property type="protein sequence ID" value="PMC59206.1"/>
    <property type="molecule type" value="Genomic_DNA"/>
</dbReference>
<accession>A0A2N6SQ84</accession>
<dbReference type="PANTHER" id="PTHR35795">
    <property type="entry name" value="SLR1885 PROTEIN"/>
    <property type="match status" value="1"/>
</dbReference>
<protein>
    <recommendedName>
        <fullName evidence="1">bis(5'-nucleosyl)-tetraphosphatase (symmetrical)</fullName>
        <ecNumber evidence="1">3.6.1.41</ecNumber>
    </recommendedName>
</protein>
<dbReference type="NCBIfam" id="TIGR00277">
    <property type="entry name" value="HDIG"/>
    <property type="match status" value="1"/>
</dbReference>
<dbReference type="NCBIfam" id="TIGR00488">
    <property type="entry name" value="bis(5'-nucleosyl)-tetraphosphatase (symmetrical) YqeK"/>
    <property type="match status" value="1"/>
</dbReference>
<evidence type="ECO:0000256" key="3">
    <source>
        <dbReference type="ARBA" id="ARBA00022741"/>
    </source>
</evidence>
<dbReference type="Pfam" id="PF01966">
    <property type="entry name" value="HD"/>
    <property type="match status" value="1"/>
</dbReference>
<dbReference type="PANTHER" id="PTHR35795:SF1">
    <property type="entry name" value="BIS(5'-NUCLEOSYL)-TETRAPHOSPHATASE, SYMMETRICAL"/>
    <property type="match status" value="1"/>
</dbReference>
<dbReference type="InterPro" id="IPR003607">
    <property type="entry name" value="HD/PDEase_dom"/>
</dbReference>
<gene>
    <name evidence="8" type="ORF">CJ205_00435</name>
</gene>
<reference evidence="8 9" key="1">
    <citation type="submission" date="2017-09" db="EMBL/GenBank/DDBJ databases">
        <title>Bacterial strain isolated from the female urinary microbiota.</title>
        <authorList>
            <person name="Thomas-White K."/>
            <person name="Kumar N."/>
            <person name="Forster S."/>
            <person name="Putonti C."/>
            <person name="Lawley T."/>
            <person name="Wolfe A.J."/>
        </authorList>
    </citation>
    <scope>NUCLEOTIDE SEQUENCE [LARGE SCALE GENOMIC DNA]</scope>
    <source>
        <strain evidence="8 9">UMB0852</strain>
    </source>
</reference>
<dbReference type="RefSeq" id="WP_102227528.1">
    <property type="nucleotide sequence ID" value="NZ_PNFY01000007.1"/>
</dbReference>
<dbReference type="EC" id="3.6.1.41" evidence="1"/>
<dbReference type="STRING" id="84521.SAMN04487994_100245"/>
<dbReference type="CDD" id="cd00077">
    <property type="entry name" value="HDc"/>
    <property type="match status" value="1"/>
</dbReference>
<dbReference type="AlphaFoldDB" id="A0A2N6SQ84"/>
<keyword evidence="4" id="KW-0378">Hydrolase</keyword>
<evidence type="ECO:0000256" key="4">
    <source>
        <dbReference type="ARBA" id="ARBA00022801"/>
    </source>
</evidence>
<evidence type="ECO:0000256" key="6">
    <source>
        <dbReference type="ARBA" id="ARBA00049417"/>
    </source>
</evidence>
<dbReference type="GO" id="GO:0046872">
    <property type="term" value="F:metal ion binding"/>
    <property type="evidence" value="ECO:0007669"/>
    <property type="project" value="UniProtKB-KW"/>
</dbReference>
<comment type="catalytic activity">
    <reaction evidence="6">
        <text>P(1),P(4)-bis(5'-adenosyl) tetraphosphate + H2O = 2 ADP + 2 H(+)</text>
        <dbReference type="Rhea" id="RHEA:24252"/>
        <dbReference type="ChEBI" id="CHEBI:15377"/>
        <dbReference type="ChEBI" id="CHEBI:15378"/>
        <dbReference type="ChEBI" id="CHEBI:58141"/>
        <dbReference type="ChEBI" id="CHEBI:456216"/>
        <dbReference type="EC" id="3.6.1.41"/>
    </reaction>
</comment>
<evidence type="ECO:0000256" key="2">
    <source>
        <dbReference type="ARBA" id="ARBA00022723"/>
    </source>
</evidence>
<evidence type="ECO:0000313" key="8">
    <source>
        <dbReference type="EMBL" id="PMC59206.1"/>
    </source>
</evidence>
<dbReference type="InterPro" id="IPR006674">
    <property type="entry name" value="HD_domain"/>
</dbReference>
<comment type="caution">
    <text evidence="8">The sequence shown here is derived from an EMBL/GenBank/DDBJ whole genome shotgun (WGS) entry which is preliminary data.</text>
</comment>
<evidence type="ECO:0000256" key="1">
    <source>
        <dbReference type="ARBA" id="ARBA00012506"/>
    </source>
</evidence>